<feature type="non-terminal residue" evidence="2">
    <location>
        <position position="1"/>
    </location>
</feature>
<keyword evidence="3" id="KW-1185">Reference proteome</keyword>
<organism evidence="2 3">
    <name type="scientific">Blumeria graminis f. sp. tritici</name>
    <dbReference type="NCBI Taxonomy" id="62690"/>
    <lineage>
        <taxon>Eukaryota</taxon>
        <taxon>Fungi</taxon>
        <taxon>Dikarya</taxon>
        <taxon>Ascomycota</taxon>
        <taxon>Pezizomycotina</taxon>
        <taxon>Leotiomycetes</taxon>
        <taxon>Erysiphales</taxon>
        <taxon>Erysiphaceae</taxon>
        <taxon>Blumeria</taxon>
    </lineage>
</organism>
<feature type="domain" description="Fungal-type protein kinase" evidence="1">
    <location>
        <begin position="1"/>
        <end position="96"/>
    </location>
</feature>
<dbReference type="EMBL" id="LR026985">
    <property type="protein sequence ID" value="VCU40289.1"/>
    <property type="molecule type" value="Genomic_DNA"/>
</dbReference>
<sequence length="97" mass="10837">FDRSGAYGSGLLSIVDDKEIFIRAISSYLLISDEELGRDMSILQKGEDKFVQFLKSGNIEGPSYEIKSKPLVQAMGLFDRGITSYETKDESTVIKYS</sequence>
<accession>A0A9X9L9I6</accession>
<dbReference type="InterPro" id="IPR040976">
    <property type="entry name" value="Pkinase_fungal"/>
</dbReference>
<dbReference type="Pfam" id="PF17667">
    <property type="entry name" value="Pkinase_fungal"/>
    <property type="match status" value="1"/>
</dbReference>
<gene>
    <name evidence="2" type="ORF">BGT96224V316_LOCUS1530</name>
</gene>
<proteinExistence type="predicted"/>
<evidence type="ECO:0000313" key="2">
    <source>
        <dbReference type="EMBL" id="VCU40289.1"/>
    </source>
</evidence>
<evidence type="ECO:0000313" key="3">
    <source>
        <dbReference type="Proteomes" id="UP000324639"/>
    </source>
</evidence>
<reference evidence="2 3" key="1">
    <citation type="submission" date="2018-08" db="EMBL/GenBank/DDBJ databases">
        <authorList>
            <person name="Muller C M."/>
        </authorList>
    </citation>
    <scope>NUCLEOTIDE SEQUENCE [LARGE SCALE GENOMIC DNA]</scope>
</reference>
<name>A0A9X9L9I6_BLUGR</name>
<dbReference type="AlphaFoldDB" id="A0A9X9L9I6"/>
<dbReference type="Proteomes" id="UP000324639">
    <property type="component" value="Chromosome Bgt_-02"/>
</dbReference>
<protein>
    <submittedName>
        <fullName evidence="2">Bgt-50345</fullName>
    </submittedName>
</protein>
<evidence type="ECO:0000259" key="1">
    <source>
        <dbReference type="Pfam" id="PF17667"/>
    </source>
</evidence>